<dbReference type="GO" id="GO:0016985">
    <property type="term" value="F:mannan endo-1,4-beta-mannosidase activity"/>
    <property type="evidence" value="ECO:0007669"/>
    <property type="project" value="TreeGrafter"/>
</dbReference>
<gene>
    <name evidence="7" type="ORF">HMPREF0661_01430</name>
</gene>
<evidence type="ECO:0000256" key="1">
    <source>
        <dbReference type="ARBA" id="ARBA00001678"/>
    </source>
</evidence>
<evidence type="ECO:0000256" key="2">
    <source>
        <dbReference type="ARBA" id="ARBA00012706"/>
    </source>
</evidence>
<dbReference type="Gene3D" id="3.20.20.80">
    <property type="entry name" value="Glycosidases"/>
    <property type="match status" value="1"/>
</dbReference>
<keyword evidence="5" id="KW-0732">Signal</keyword>
<evidence type="ECO:0000256" key="4">
    <source>
        <dbReference type="ARBA" id="ARBA00023295"/>
    </source>
</evidence>
<reference evidence="7 8" key="1">
    <citation type="submission" date="2014-07" db="EMBL/GenBank/DDBJ databases">
        <authorList>
            <person name="McCorrison J."/>
            <person name="Sanka R."/>
            <person name="Torralba M."/>
            <person name="Gillis M."/>
            <person name="Haft D.H."/>
            <person name="Methe B."/>
            <person name="Sutton G."/>
            <person name="Nelson K.E."/>
        </authorList>
    </citation>
    <scope>NUCLEOTIDE SEQUENCE [LARGE SCALE GENOMIC DNA]</scope>
    <source>
        <strain evidence="7 8">DNF00666</strain>
    </source>
</reference>
<feature type="chain" id="PRO_5001926216" description="mannan endo-1,4-beta-mannosidase" evidence="5">
    <location>
        <begin position="20"/>
        <end position="425"/>
    </location>
</feature>
<sequence>MKRVFMAIIALAMAVNMMAGDFVKVKNGRFVRGGKPYYYVGANFWYGPILGSEGPGGDRARLRRELDEMQRLGIDNLRILVGADGPSGVEDKIEPVLQPRPGVYNDSLLAGLDYLLTEMSKRKMLAVLYLTNSWEWSGGYGAYLEWADEGPALIPRRDGYGAYTKFASKFAANQKTHLMFYEHIRFILSRTNRYSGIKYVDDPTIMSWQICNEPRAFSKEALPEFEKWLSEATALVRSLDQNHLISLGSEGAFGCERDYGCFERICADKNVDYCNIHIWPYNWQWARKTHLKEDLKASFKQTQEYIDNHLAICKRINKPLVLEEFGYPRDGFSFSLKSTTKARDAYYKYVMEAVAENAANGGLLVGCNFWGWGGYGKPRHERWQAGDDFTCDPAHEPQGFYSVFASDKSTQKIILKQTKRMSEIK</sequence>
<keyword evidence="4" id="KW-0326">Glycosidase</keyword>
<dbReference type="AlphaFoldDB" id="A0A096CLF7"/>
<proteinExistence type="predicted"/>
<dbReference type="Pfam" id="PF26410">
    <property type="entry name" value="GH5_mannosidase"/>
    <property type="match status" value="1"/>
</dbReference>
<dbReference type="PANTHER" id="PTHR31451">
    <property type="match status" value="1"/>
</dbReference>
<evidence type="ECO:0000259" key="6">
    <source>
        <dbReference type="Pfam" id="PF26410"/>
    </source>
</evidence>
<protein>
    <recommendedName>
        <fullName evidence="2">mannan endo-1,4-beta-mannosidase</fullName>
        <ecNumber evidence="2">3.2.1.78</ecNumber>
    </recommendedName>
</protein>
<dbReference type="InterPro" id="IPR017853">
    <property type="entry name" value="GH"/>
</dbReference>
<dbReference type="EMBL" id="JRNS01000098">
    <property type="protein sequence ID" value="KGF55642.1"/>
    <property type="molecule type" value="Genomic_DNA"/>
</dbReference>
<feature type="domain" description="Glycoside hydrolase family 5" evidence="6">
    <location>
        <begin position="21"/>
        <end position="424"/>
    </location>
</feature>
<comment type="catalytic activity">
    <reaction evidence="1">
        <text>Random hydrolysis of (1-&gt;4)-beta-D-mannosidic linkages in mannans, galactomannans and glucomannans.</text>
        <dbReference type="EC" id="3.2.1.78"/>
    </reaction>
</comment>
<feature type="signal peptide" evidence="5">
    <location>
        <begin position="1"/>
        <end position="19"/>
    </location>
</feature>
<comment type="caution">
    <text evidence="7">The sequence shown here is derived from an EMBL/GenBank/DDBJ whole genome shotgun (WGS) entry which is preliminary data.</text>
</comment>
<dbReference type="EC" id="3.2.1.78" evidence="2"/>
<name>A0A096CLF7_9BACT</name>
<dbReference type="InterPro" id="IPR001547">
    <property type="entry name" value="Glyco_hydro_5"/>
</dbReference>
<dbReference type="InterPro" id="IPR045053">
    <property type="entry name" value="MAN-like"/>
</dbReference>
<evidence type="ECO:0000256" key="5">
    <source>
        <dbReference type="SAM" id="SignalP"/>
    </source>
</evidence>
<dbReference type="Proteomes" id="UP000029578">
    <property type="component" value="Unassembled WGS sequence"/>
</dbReference>
<keyword evidence="3" id="KW-0378">Hydrolase</keyword>
<organism evidence="7 8">
    <name type="scientific">Prevotella melaninogenica DNF00666</name>
    <dbReference type="NCBI Taxonomy" id="1401073"/>
    <lineage>
        <taxon>Bacteria</taxon>
        <taxon>Pseudomonadati</taxon>
        <taxon>Bacteroidota</taxon>
        <taxon>Bacteroidia</taxon>
        <taxon>Bacteroidales</taxon>
        <taxon>Prevotellaceae</taxon>
        <taxon>Prevotella</taxon>
    </lineage>
</organism>
<evidence type="ECO:0000313" key="7">
    <source>
        <dbReference type="EMBL" id="KGF55642.1"/>
    </source>
</evidence>
<evidence type="ECO:0000313" key="8">
    <source>
        <dbReference type="Proteomes" id="UP000029578"/>
    </source>
</evidence>
<dbReference type="SUPFAM" id="SSF51445">
    <property type="entry name" value="(Trans)glycosidases"/>
    <property type="match status" value="1"/>
</dbReference>
<dbReference type="PANTHER" id="PTHR31451:SF40">
    <property type="entry name" value="GLYCOSIDE HYDROLASE FAMILY 5 DOMAIN-CONTAINING PROTEIN"/>
    <property type="match status" value="1"/>
</dbReference>
<evidence type="ECO:0000256" key="3">
    <source>
        <dbReference type="ARBA" id="ARBA00022801"/>
    </source>
</evidence>
<accession>A0A096CLF7</accession>
<dbReference type="RefSeq" id="WP_036861938.1">
    <property type="nucleotide sequence ID" value="NZ_JRNS01000098.1"/>
</dbReference>